<dbReference type="InParanoid" id="A0A061EMX8"/>
<dbReference type="PANTHER" id="PTHR38932">
    <property type="entry name" value="BNAC03G64660D PROTEIN"/>
    <property type="match status" value="1"/>
</dbReference>
<organism evidence="2 3">
    <name type="scientific">Theobroma cacao</name>
    <name type="common">Cacao</name>
    <name type="synonym">Cocoa</name>
    <dbReference type="NCBI Taxonomy" id="3641"/>
    <lineage>
        <taxon>Eukaryota</taxon>
        <taxon>Viridiplantae</taxon>
        <taxon>Streptophyta</taxon>
        <taxon>Embryophyta</taxon>
        <taxon>Tracheophyta</taxon>
        <taxon>Spermatophyta</taxon>
        <taxon>Magnoliopsida</taxon>
        <taxon>eudicotyledons</taxon>
        <taxon>Gunneridae</taxon>
        <taxon>Pentapetalae</taxon>
        <taxon>rosids</taxon>
        <taxon>malvids</taxon>
        <taxon>Malvales</taxon>
        <taxon>Malvaceae</taxon>
        <taxon>Byttnerioideae</taxon>
        <taxon>Theobroma</taxon>
    </lineage>
</organism>
<accession>A0A061EMX8</accession>
<dbReference type="eggNOG" id="ENOG502S61N">
    <property type="taxonomic scope" value="Eukaryota"/>
</dbReference>
<dbReference type="Proteomes" id="UP000026915">
    <property type="component" value="Chromosome 4"/>
</dbReference>
<dbReference type="AlphaFoldDB" id="A0A061EMX8"/>
<reference evidence="2 3" key="1">
    <citation type="journal article" date="2013" name="Genome Biol.">
        <title>The genome sequence of the most widely cultivated cacao type and its use to identify candidate genes regulating pod color.</title>
        <authorList>
            <person name="Motamayor J.C."/>
            <person name="Mockaitis K."/>
            <person name="Schmutz J."/>
            <person name="Haiminen N."/>
            <person name="Iii D.L."/>
            <person name="Cornejo O."/>
            <person name="Findley S.D."/>
            <person name="Zheng P."/>
            <person name="Utro F."/>
            <person name="Royaert S."/>
            <person name="Saski C."/>
            <person name="Jenkins J."/>
            <person name="Podicheti R."/>
            <person name="Zhao M."/>
            <person name="Scheffler B.E."/>
            <person name="Stack J.C."/>
            <person name="Feltus F.A."/>
            <person name="Mustiga G.M."/>
            <person name="Amores F."/>
            <person name="Phillips W."/>
            <person name="Marelli J.P."/>
            <person name="May G.D."/>
            <person name="Shapiro H."/>
            <person name="Ma J."/>
            <person name="Bustamante C.D."/>
            <person name="Schnell R.J."/>
            <person name="Main D."/>
            <person name="Gilbert D."/>
            <person name="Parida L."/>
            <person name="Kuhn D.N."/>
        </authorList>
    </citation>
    <scope>NUCLEOTIDE SEQUENCE [LARGE SCALE GENOMIC DNA]</scope>
    <source>
        <strain evidence="3">cv. Matina 1-6</strain>
    </source>
</reference>
<protein>
    <submittedName>
        <fullName evidence="2">Uncharacterized protein</fullName>
    </submittedName>
</protein>
<feature type="region of interest" description="Disordered" evidence="1">
    <location>
        <begin position="62"/>
        <end position="114"/>
    </location>
</feature>
<dbReference type="HOGENOM" id="CLU_082863_0_0_1"/>
<feature type="compositionally biased region" description="Basic and acidic residues" evidence="1">
    <location>
        <begin position="65"/>
        <end position="84"/>
    </location>
</feature>
<sequence length="191" mass="21628">MYPRVKVKEQGQDDQYAMHDYKISSVLSLKDVLFLSMLDSYFPVKTPQDVSPIAKARIPESYVPEVEKPSDSAPAESEKNNKATDEEDRPNIRVSLTPRPRAVISSPDNDAVIGHNNRIKGEHCAALKNHLTVQNRHTTRSHIFARSSVKTRKSKDDADSNFEIKPKKGSGTTVSSQRRHHRTERPSWQDP</sequence>
<evidence type="ECO:0000313" key="3">
    <source>
        <dbReference type="Proteomes" id="UP000026915"/>
    </source>
</evidence>
<dbReference type="Gramene" id="EOY06181">
    <property type="protein sequence ID" value="EOY06181"/>
    <property type="gene ID" value="TCM_020992"/>
</dbReference>
<dbReference type="EMBL" id="CM001882">
    <property type="protein sequence ID" value="EOY06181.1"/>
    <property type="molecule type" value="Genomic_DNA"/>
</dbReference>
<evidence type="ECO:0000313" key="2">
    <source>
        <dbReference type="EMBL" id="EOY06181.1"/>
    </source>
</evidence>
<dbReference type="OMA" id="PCHITEN"/>
<proteinExistence type="predicted"/>
<gene>
    <name evidence="2" type="ORF">TCM_020992</name>
</gene>
<feature type="compositionally biased region" description="Basic and acidic residues" evidence="1">
    <location>
        <begin position="154"/>
        <end position="166"/>
    </location>
</feature>
<evidence type="ECO:0000256" key="1">
    <source>
        <dbReference type="SAM" id="MobiDB-lite"/>
    </source>
</evidence>
<name>A0A061EMX8_THECC</name>
<feature type="region of interest" description="Disordered" evidence="1">
    <location>
        <begin position="147"/>
        <end position="191"/>
    </location>
</feature>
<dbReference type="PANTHER" id="PTHR38932:SF1">
    <property type="entry name" value="DUF4005 DOMAIN-CONTAINING PROTEIN"/>
    <property type="match status" value="1"/>
</dbReference>
<keyword evidence="3" id="KW-1185">Reference proteome</keyword>